<name>A0A412WHY3_9BACT</name>
<evidence type="ECO:0000313" key="1">
    <source>
        <dbReference type="EMBL" id="RGV26845.1"/>
    </source>
</evidence>
<dbReference type="RefSeq" id="WP_113028373.1">
    <property type="nucleotide sequence ID" value="NZ_JBCOLN010000010.1"/>
</dbReference>
<accession>A0A412WHY3</accession>
<dbReference type="Proteomes" id="UP000284434">
    <property type="component" value="Unassembled WGS sequence"/>
</dbReference>
<proteinExistence type="predicted"/>
<evidence type="ECO:0000313" key="3">
    <source>
        <dbReference type="Proteomes" id="UP000283426"/>
    </source>
</evidence>
<gene>
    <name evidence="1" type="ORF">DWW24_08955</name>
    <name evidence="2" type="ORF">DXA53_09860</name>
</gene>
<evidence type="ECO:0000313" key="2">
    <source>
        <dbReference type="EMBL" id="RGY06478.1"/>
    </source>
</evidence>
<sequence>MATKIDGERMRNVGCLFLLSLVCLFACKDETRENPPLKGDAFWLANPWKFYFVDAEGKSVLRLKAGAVLPLTGMEVPGDPEVIPADFVPDRSGEYNYKHNSVGYDHEKGLYYWRTSVPGNIWVTPSRFYVRFDRNDVDTVRVLFKFTSGAAVGGDGIEVSVREMYYNDRLIIKNSDYSREEGIVIMKR</sequence>
<dbReference type="EMBL" id="QRYW01000016">
    <property type="protein sequence ID" value="RGV26845.1"/>
    <property type="molecule type" value="Genomic_DNA"/>
</dbReference>
<reference evidence="3 4" key="1">
    <citation type="submission" date="2018-08" db="EMBL/GenBank/DDBJ databases">
        <title>A genome reference for cultivated species of the human gut microbiota.</title>
        <authorList>
            <person name="Zou Y."/>
            <person name="Xue W."/>
            <person name="Luo G."/>
        </authorList>
    </citation>
    <scope>NUCLEOTIDE SEQUENCE [LARGE SCALE GENOMIC DNA]</scope>
    <source>
        <strain evidence="1 3">AF14-6AC</strain>
        <strain evidence="2 4">OF03-11</strain>
    </source>
</reference>
<organism evidence="1 3">
    <name type="scientific">Odoribacter splanchnicus</name>
    <dbReference type="NCBI Taxonomy" id="28118"/>
    <lineage>
        <taxon>Bacteria</taxon>
        <taxon>Pseudomonadati</taxon>
        <taxon>Bacteroidota</taxon>
        <taxon>Bacteroidia</taxon>
        <taxon>Bacteroidales</taxon>
        <taxon>Odoribacteraceae</taxon>
        <taxon>Odoribacter</taxon>
    </lineage>
</organism>
<dbReference type="AlphaFoldDB" id="A0A412WHY3"/>
<evidence type="ECO:0000313" key="4">
    <source>
        <dbReference type="Proteomes" id="UP000284434"/>
    </source>
</evidence>
<dbReference type="EMBL" id="QSCO01000012">
    <property type="protein sequence ID" value="RGY06478.1"/>
    <property type="molecule type" value="Genomic_DNA"/>
</dbReference>
<protein>
    <submittedName>
        <fullName evidence="1">Uncharacterized protein</fullName>
    </submittedName>
</protein>
<comment type="caution">
    <text evidence="1">The sequence shown here is derived from an EMBL/GenBank/DDBJ whole genome shotgun (WGS) entry which is preliminary data.</text>
</comment>
<dbReference type="Proteomes" id="UP000283426">
    <property type="component" value="Unassembled WGS sequence"/>
</dbReference>